<organism evidence="3 4">
    <name type="scientific">Listeria cornellensis FSL F6-0969</name>
    <dbReference type="NCBI Taxonomy" id="1265820"/>
    <lineage>
        <taxon>Bacteria</taxon>
        <taxon>Bacillati</taxon>
        <taxon>Bacillota</taxon>
        <taxon>Bacilli</taxon>
        <taxon>Bacillales</taxon>
        <taxon>Listeriaceae</taxon>
        <taxon>Listeria</taxon>
    </lineage>
</organism>
<evidence type="ECO:0000313" key="4">
    <source>
        <dbReference type="Proteomes" id="UP000019254"/>
    </source>
</evidence>
<proteinExistence type="predicted"/>
<evidence type="ECO:0008006" key="5">
    <source>
        <dbReference type="Google" id="ProtNLM"/>
    </source>
</evidence>
<evidence type="ECO:0000256" key="2">
    <source>
        <dbReference type="SAM" id="SignalP"/>
    </source>
</evidence>
<name>W7C3J1_9LIST</name>
<feature type="region of interest" description="Disordered" evidence="1">
    <location>
        <begin position="30"/>
        <end position="49"/>
    </location>
</feature>
<dbReference type="PATRIC" id="fig|1265820.5.peg.1753"/>
<dbReference type="Proteomes" id="UP000019254">
    <property type="component" value="Unassembled WGS sequence"/>
</dbReference>
<dbReference type="AlphaFoldDB" id="W7C3J1"/>
<protein>
    <recommendedName>
        <fullName evidence="5">WxL domain-containing protein</fullName>
    </recommendedName>
</protein>
<feature type="compositionally biased region" description="Basic and acidic residues" evidence="1">
    <location>
        <begin position="30"/>
        <end position="43"/>
    </location>
</feature>
<accession>W7C3J1</accession>
<comment type="caution">
    <text evidence="3">The sequence shown here is derived from an EMBL/GenBank/DDBJ whole genome shotgun (WGS) entry which is preliminary data.</text>
</comment>
<dbReference type="OrthoDB" id="2365040at2"/>
<dbReference type="EMBL" id="AODE01000018">
    <property type="protein sequence ID" value="EUJ30226.1"/>
    <property type="molecule type" value="Genomic_DNA"/>
</dbReference>
<feature type="signal peptide" evidence="2">
    <location>
        <begin position="1"/>
        <end position="20"/>
    </location>
</feature>
<dbReference type="RefSeq" id="WP_036079142.1">
    <property type="nucleotide sequence ID" value="NZ_AODE01000018.1"/>
</dbReference>
<gene>
    <name evidence="3" type="ORF">PCORN_08977</name>
</gene>
<feature type="chain" id="PRO_5039284536" description="WxL domain-containing protein" evidence="2">
    <location>
        <begin position="21"/>
        <end position="165"/>
    </location>
</feature>
<dbReference type="Gene3D" id="2.60.40.3600">
    <property type="match status" value="1"/>
</dbReference>
<sequence length="165" mass="18208">MKKKFLILAITLVLPFPVFASIARADTTKSDQIEESNTVKEDNQESTPQLKSVVLGTDISTMDPKTFVTDVANDGENMTISFGNLAATNVIGIFDTEINITNNTTETTIMDNQAYSVYEGQSNTQQEKTVQWSDKQGIQMKINPTGVKADVDYESSITWTLNDTP</sequence>
<keyword evidence="4" id="KW-1185">Reference proteome</keyword>
<evidence type="ECO:0000256" key="1">
    <source>
        <dbReference type="SAM" id="MobiDB-lite"/>
    </source>
</evidence>
<reference evidence="3 4" key="1">
    <citation type="journal article" date="2014" name="Int. J. Syst. Evol. Microbiol.">
        <title>Listeria floridensis sp. nov., Listeria aquatica sp. nov., Listeria cornellensis sp. nov., Listeria riparia sp. nov. and Listeria grandensis sp. nov., from agricultural and natural environments.</title>
        <authorList>
            <person name="den Bakker H.C."/>
            <person name="Warchocki S."/>
            <person name="Wright E.M."/>
            <person name="Allred A.F."/>
            <person name="Ahlstrom C."/>
            <person name="Manuel C.S."/>
            <person name="Stasiewicz M.J."/>
            <person name="Burrell A."/>
            <person name="Roof S."/>
            <person name="Strawn L."/>
            <person name="Fortes E.D."/>
            <person name="Nightingale K.K."/>
            <person name="Kephart D."/>
            <person name="Wiedmann M."/>
        </authorList>
    </citation>
    <scope>NUCLEOTIDE SEQUENCE [LARGE SCALE GENOMIC DNA]</scope>
    <source>
        <strain evidence="4">FSL F6-969</strain>
    </source>
</reference>
<keyword evidence="2" id="KW-0732">Signal</keyword>
<evidence type="ECO:0000313" key="3">
    <source>
        <dbReference type="EMBL" id="EUJ30226.1"/>
    </source>
</evidence>